<evidence type="ECO:0008006" key="11">
    <source>
        <dbReference type="Google" id="ProtNLM"/>
    </source>
</evidence>
<sequence>MIRRPKPGEDEEDILRMQEEFLKDKNSQPSAQVVNLRKTEHHTTKRSSPSTSTRKPSKYAEAKGLTNADKRPRIENSTGSLMGDILEKNVLESEEKPLEPDDDKVYYPKVIPFILGDIVEKITDDFVNLDFKPMPPTGFPVVTKRDPNKKLSEKCVKVTEKQINKIESMDIDMSSSNLQETKDLKSINVPSKSYILSSNDADTIHSENVKVLKEMSEEEILKEQQKLLSSIDPKLVDFIKSKRKQVQESELCKIKTTETTETRIEEKMDVESQIEKDTLWDNDVLSHPHVNKWLHFENLEKDKLEWMKGIEENKKAEPDKPYEARFDFKGYLLPYSMEFTDKTKSLYHHGEEPHRPGYTIMELFELSRSTVTQQRVMALNTVAGILEYNSTGIYKDIIDIPLSKMFFVIRIAMDENKHILLEPALKAMRNLLYNRIDEACLDALIGFEEGTYQPCLENDKSEIKEMESSESELKDFHLAEIDLIAAVLRTDILQRLYYILETVRPSFSCVQYSLQILVRLARDSIDTARKIVSMDHLINTVVTNFIPHTSINFAFDPKIVYNGKPILDALKLIRILSLQCREIGQILISKYDILKPISEYISSGVDGTYGLRLQMEAFCILSNLLNYGLGVDNSLSLCPLIITTLYKHVHGTDIFFDSSVISATHAAVVLQYINKLLNNNMVNIDIYKPQIYPLLNDGVQKWLMQTSTFDTYTCGHLRLLCSALDCCKTILIKEKVSLKFLNDTLKILSQSKGFKKIIENLVPSSNLLSGIEDNHLNVIKNLVSLGGSVIDSTQKVLPILNTASPIPFLVALFQLLNVVNEKEIGMLYINKVLNYLEKLSKKHTSLSSNWFTRMEVEFVYNTIKLAIQCDISESSKDLIYSVASKLTYILRADKKFELEYLFNHIIFNKQWFTADRLLNLVSLSEADGLSKALSTVEDIKICYSKVVNAIELDTTGNIVLKQWQEPVLPRDWIYLPILSLYSRSQEITTKPEVVGEHAKKLKQQQEIEKELIIRCSLEWILFNEICFPDLLNDIDVTDRFCRIMCVYLSDNSLFLDEKIKILLKKCTQILFKKSNKFNFDKELTGLHNFQDFYTQFLEQFQSVSYGDSTFATCVLVPLAQRHNVKWRKLLWSEYAGCLRALDCPESDLCYKLHDYLYPEETDESLLKCYFRALSSNLLRPGTIVHKIAQHHVDSFKKRQNNVNECIE</sequence>
<dbReference type="InterPro" id="IPR013930">
    <property type="entry name" value="RPAP1_N"/>
</dbReference>
<dbReference type="Proteomes" id="UP001153954">
    <property type="component" value="Unassembled WGS sequence"/>
</dbReference>
<evidence type="ECO:0000259" key="8">
    <source>
        <dbReference type="Pfam" id="PF25766"/>
    </source>
</evidence>
<evidence type="ECO:0000313" key="9">
    <source>
        <dbReference type="EMBL" id="CAH2093382.1"/>
    </source>
</evidence>
<keyword evidence="3" id="KW-0804">Transcription</keyword>
<dbReference type="PANTHER" id="PTHR21483:SF18">
    <property type="entry name" value="RNA POLYMERASE II-ASSOCIATED PROTEIN 1"/>
    <property type="match status" value="1"/>
</dbReference>
<protein>
    <recommendedName>
        <fullName evidence="11">RNA polymerase II-associated protein 1</fullName>
    </recommendedName>
</protein>
<feature type="domain" description="RPAP1 C-terminal" evidence="6">
    <location>
        <begin position="323"/>
        <end position="387"/>
    </location>
</feature>
<proteinExistence type="inferred from homology"/>
<dbReference type="Pfam" id="PF08621">
    <property type="entry name" value="RPAP1_N"/>
    <property type="match status" value="1"/>
</dbReference>
<dbReference type="Pfam" id="PF25766">
    <property type="entry name" value="TPR_RPAP1"/>
    <property type="match status" value="1"/>
</dbReference>
<evidence type="ECO:0000256" key="1">
    <source>
        <dbReference type="ARBA" id="ARBA00004123"/>
    </source>
</evidence>
<feature type="domain" description="RPAP1 N-terminal" evidence="7">
    <location>
        <begin position="203"/>
        <end position="244"/>
    </location>
</feature>
<evidence type="ECO:0000256" key="3">
    <source>
        <dbReference type="ARBA" id="ARBA00023163"/>
    </source>
</evidence>
<dbReference type="InterPro" id="IPR039913">
    <property type="entry name" value="RPAP1/Rba50"/>
</dbReference>
<feature type="region of interest" description="Disordered" evidence="5">
    <location>
        <begin position="21"/>
        <end position="81"/>
    </location>
</feature>
<comment type="subcellular location">
    <subcellularLocation>
        <location evidence="1">Nucleus</location>
    </subcellularLocation>
</comment>
<evidence type="ECO:0000259" key="6">
    <source>
        <dbReference type="Pfam" id="PF08620"/>
    </source>
</evidence>
<comment type="caution">
    <text evidence="9">The sequence shown here is derived from an EMBL/GenBank/DDBJ whole genome shotgun (WGS) entry which is preliminary data.</text>
</comment>
<gene>
    <name evidence="9" type="ORF">EEDITHA_LOCUS9055</name>
</gene>
<name>A0AAU9U6E2_EUPED</name>
<dbReference type="GO" id="GO:0006366">
    <property type="term" value="P:transcription by RNA polymerase II"/>
    <property type="evidence" value="ECO:0007669"/>
    <property type="project" value="InterPro"/>
</dbReference>
<accession>A0AAU9U6E2</accession>
<evidence type="ECO:0000259" key="7">
    <source>
        <dbReference type="Pfam" id="PF08621"/>
    </source>
</evidence>
<feature type="domain" description="RPAP1/MINIYO-like TPR repeats" evidence="8">
    <location>
        <begin position="974"/>
        <end position="1202"/>
    </location>
</feature>
<evidence type="ECO:0000256" key="4">
    <source>
        <dbReference type="ARBA" id="ARBA00023242"/>
    </source>
</evidence>
<reference evidence="9" key="1">
    <citation type="submission" date="2022-03" db="EMBL/GenBank/DDBJ databases">
        <authorList>
            <person name="Tunstrom K."/>
        </authorList>
    </citation>
    <scope>NUCLEOTIDE SEQUENCE</scope>
</reference>
<dbReference type="AlphaFoldDB" id="A0AAU9U6E2"/>
<dbReference type="Pfam" id="PF08620">
    <property type="entry name" value="RPAP1_C"/>
    <property type="match status" value="1"/>
</dbReference>
<keyword evidence="4" id="KW-0539">Nucleus</keyword>
<evidence type="ECO:0000256" key="5">
    <source>
        <dbReference type="SAM" id="MobiDB-lite"/>
    </source>
</evidence>
<evidence type="ECO:0000313" key="10">
    <source>
        <dbReference type="Proteomes" id="UP001153954"/>
    </source>
</evidence>
<organism evidence="9 10">
    <name type="scientific">Euphydryas editha</name>
    <name type="common">Edith's checkerspot</name>
    <dbReference type="NCBI Taxonomy" id="104508"/>
    <lineage>
        <taxon>Eukaryota</taxon>
        <taxon>Metazoa</taxon>
        <taxon>Ecdysozoa</taxon>
        <taxon>Arthropoda</taxon>
        <taxon>Hexapoda</taxon>
        <taxon>Insecta</taxon>
        <taxon>Pterygota</taxon>
        <taxon>Neoptera</taxon>
        <taxon>Endopterygota</taxon>
        <taxon>Lepidoptera</taxon>
        <taxon>Glossata</taxon>
        <taxon>Ditrysia</taxon>
        <taxon>Papilionoidea</taxon>
        <taxon>Nymphalidae</taxon>
        <taxon>Nymphalinae</taxon>
        <taxon>Euphydryas</taxon>
    </lineage>
</organism>
<evidence type="ECO:0000256" key="2">
    <source>
        <dbReference type="ARBA" id="ARBA00009953"/>
    </source>
</evidence>
<dbReference type="InterPro" id="IPR057989">
    <property type="entry name" value="TPR_RPAP1/MINIYO-like"/>
</dbReference>
<dbReference type="PANTHER" id="PTHR21483">
    <property type="entry name" value="RNA POLYMERASE II-ASSOCIATED PROTEIN 1"/>
    <property type="match status" value="1"/>
</dbReference>
<dbReference type="EMBL" id="CAKOGL010000013">
    <property type="protein sequence ID" value="CAH2093382.1"/>
    <property type="molecule type" value="Genomic_DNA"/>
</dbReference>
<comment type="similarity">
    <text evidence="2">Belongs to the RPAP1 family.</text>
</comment>
<dbReference type="InterPro" id="IPR013929">
    <property type="entry name" value="RPAP1_C"/>
</dbReference>
<keyword evidence="10" id="KW-1185">Reference proteome</keyword>